<organism evidence="6 7">
    <name type="scientific">Sphingomonas cremea</name>
    <dbReference type="NCBI Taxonomy" id="2904799"/>
    <lineage>
        <taxon>Bacteria</taxon>
        <taxon>Pseudomonadati</taxon>
        <taxon>Pseudomonadota</taxon>
        <taxon>Alphaproteobacteria</taxon>
        <taxon>Sphingomonadales</taxon>
        <taxon>Sphingomonadaceae</taxon>
        <taxon>Sphingomonas</taxon>
    </lineage>
</organism>
<dbReference type="GO" id="GO:0003700">
    <property type="term" value="F:DNA-binding transcription factor activity"/>
    <property type="evidence" value="ECO:0007669"/>
    <property type="project" value="InterPro"/>
</dbReference>
<evidence type="ECO:0000313" key="6">
    <source>
        <dbReference type="EMBL" id="MCF2515314.1"/>
    </source>
</evidence>
<dbReference type="GO" id="GO:0043565">
    <property type="term" value="F:sequence-specific DNA binding"/>
    <property type="evidence" value="ECO:0007669"/>
    <property type="project" value="TreeGrafter"/>
</dbReference>
<reference evidence="6" key="1">
    <citation type="submission" date="2022-01" db="EMBL/GenBank/DDBJ databases">
        <authorList>
            <person name="Jo J.-H."/>
            <person name="Im W.-T."/>
        </authorList>
    </citation>
    <scope>NUCLEOTIDE SEQUENCE</scope>
    <source>
        <strain evidence="6">G124</strain>
    </source>
</reference>
<evidence type="ECO:0000256" key="2">
    <source>
        <dbReference type="ARBA" id="ARBA00023015"/>
    </source>
</evidence>
<evidence type="ECO:0000259" key="5">
    <source>
        <dbReference type="PROSITE" id="PS50931"/>
    </source>
</evidence>
<dbReference type="CDD" id="cd08475">
    <property type="entry name" value="PBP2_CrgA_like_6"/>
    <property type="match status" value="1"/>
</dbReference>
<dbReference type="Proteomes" id="UP001139410">
    <property type="component" value="Unassembled WGS sequence"/>
</dbReference>
<dbReference type="InterPro" id="IPR058163">
    <property type="entry name" value="LysR-type_TF_proteobact-type"/>
</dbReference>
<proteinExistence type="inferred from homology"/>
<comment type="similarity">
    <text evidence="1">Belongs to the LysR transcriptional regulatory family.</text>
</comment>
<accession>A0A9X1QPX4</accession>
<dbReference type="Gene3D" id="3.40.190.290">
    <property type="match status" value="1"/>
</dbReference>
<dbReference type="PANTHER" id="PTHR30537">
    <property type="entry name" value="HTH-TYPE TRANSCRIPTIONAL REGULATOR"/>
    <property type="match status" value="1"/>
</dbReference>
<keyword evidence="2" id="KW-0805">Transcription regulation</keyword>
<dbReference type="PANTHER" id="PTHR30537:SF30">
    <property type="entry name" value="TRANSCRIPTIONAL REGULATOR-RELATED"/>
    <property type="match status" value="1"/>
</dbReference>
<dbReference type="GO" id="GO:0006351">
    <property type="term" value="P:DNA-templated transcription"/>
    <property type="evidence" value="ECO:0007669"/>
    <property type="project" value="TreeGrafter"/>
</dbReference>
<keyword evidence="3" id="KW-0238">DNA-binding</keyword>
<evidence type="ECO:0000256" key="1">
    <source>
        <dbReference type="ARBA" id="ARBA00009437"/>
    </source>
</evidence>
<dbReference type="InterPro" id="IPR005119">
    <property type="entry name" value="LysR_subst-bd"/>
</dbReference>
<dbReference type="RefSeq" id="WP_235067846.1">
    <property type="nucleotide sequence ID" value="NZ_JAKFGM010000002.1"/>
</dbReference>
<comment type="caution">
    <text evidence="6">The sequence shown here is derived from an EMBL/GenBank/DDBJ whole genome shotgun (WGS) entry which is preliminary data.</text>
</comment>
<feature type="domain" description="HTH lysR-type" evidence="5">
    <location>
        <begin position="12"/>
        <end position="62"/>
    </location>
</feature>
<dbReference type="InterPro" id="IPR036388">
    <property type="entry name" value="WH-like_DNA-bd_sf"/>
</dbReference>
<dbReference type="InterPro" id="IPR000847">
    <property type="entry name" value="LysR_HTH_N"/>
</dbReference>
<keyword evidence="7" id="KW-1185">Reference proteome</keyword>
<evidence type="ECO:0000256" key="4">
    <source>
        <dbReference type="ARBA" id="ARBA00023163"/>
    </source>
</evidence>
<sequence length="301" mass="32886">MTVQPLLSGVPVFVEAVTAGGFSAAATRLNRSRSAVGKTIARLESQLGVRLFHRTTRVQRLTDEGQLFYEYCLRALAELGTARTMLEAGRQEAAGQLKVSLPILLGRRRIAPILTRLVAEHPNLDLVLRFTDRVVDLVAEGFDLAVRNGPLGYSDGLSARRIGQERMILCVAPSYLELLGTPASLLELTSHRAVTYARPNGKSRWLLYDDVQGPVEIEPSSRLALDDLEAIADAAEAGLGIAWLPKALIEERLASGGLVQLFPDWPSHLYDSYAVWPTVPHMSLRTRVAIDALAAGLSRDQ</sequence>
<name>A0A9X1QPX4_9SPHN</name>
<dbReference type="FunFam" id="1.10.10.10:FF:000001">
    <property type="entry name" value="LysR family transcriptional regulator"/>
    <property type="match status" value="1"/>
</dbReference>
<evidence type="ECO:0000256" key="3">
    <source>
        <dbReference type="ARBA" id="ARBA00023125"/>
    </source>
</evidence>
<dbReference type="PRINTS" id="PR00039">
    <property type="entry name" value="HTHLYSR"/>
</dbReference>
<dbReference type="SUPFAM" id="SSF46785">
    <property type="entry name" value="Winged helix' DNA-binding domain"/>
    <property type="match status" value="1"/>
</dbReference>
<dbReference type="PROSITE" id="PS50931">
    <property type="entry name" value="HTH_LYSR"/>
    <property type="match status" value="1"/>
</dbReference>
<dbReference type="Pfam" id="PF00126">
    <property type="entry name" value="HTH_1"/>
    <property type="match status" value="1"/>
</dbReference>
<dbReference type="SUPFAM" id="SSF53850">
    <property type="entry name" value="Periplasmic binding protein-like II"/>
    <property type="match status" value="1"/>
</dbReference>
<dbReference type="Pfam" id="PF03466">
    <property type="entry name" value="LysR_substrate"/>
    <property type="match status" value="1"/>
</dbReference>
<dbReference type="EMBL" id="JAKFGM010000002">
    <property type="protein sequence ID" value="MCF2515314.1"/>
    <property type="molecule type" value="Genomic_DNA"/>
</dbReference>
<keyword evidence="4" id="KW-0804">Transcription</keyword>
<gene>
    <name evidence="6" type="ORF">LVY65_09595</name>
</gene>
<dbReference type="AlphaFoldDB" id="A0A9X1QPX4"/>
<evidence type="ECO:0000313" key="7">
    <source>
        <dbReference type="Proteomes" id="UP001139410"/>
    </source>
</evidence>
<protein>
    <submittedName>
        <fullName evidence="6">LysR family transcriptional regulator</fullName>
    </submittedName>
</protein>
<dbReference type="InterPro" id="IPR036390">
    <property type="entry name" value="WH_DNA-bd_sf"/>
</dbReference>
<dbReference type="Gene3D" id="1.10.10.10">
    <property type="entry name" value="Winged helix-like DNA-binding domain superfamily/Winged helix DNA-binding domain"/>
    <property type="match status" value="1"/>
</dbReference>